<gene>
    <name evidence="2" type="ORF">P0Y55_14135</name>
</gene>
<dbReference type="AlphaFoldDB" id="A0AA95JCB1"/>
<protein>
    <submittedName>
        <fullName evidence="2">Uncharacterized protein</fullName>
    </submittedName>
</protein>
<proteinExistence type="predicted"/>
<keyword evidence="1" id="KW-0812">Transmembrane</keyword>
<evidence type="ECO:0000313" key="2">
    <source>
        <dbReference type="EMBL" id="WEK53707.1"/>
    </source>
</evidence>
<keyword evidence="3" id="KW-1185">Reference proteome</keyword>
<reference evidence="2" key="1">
    <citation type="submission" date="2023-03" db="EMBL/GenBank/DDBJ databases">
        <title>Andean soil-derived lignocellulolytic bacterial consortium as a source of novel taxa and putative plastic-active enzymes.</title>
        <authorList>
            <person name="Diaz-Garcia L."/>
            <person name="Chuvochina M."/>
            <person name="Feuerriegel G."/>
            <person name="Bunk B."/>
            <person name="Sproer C."/>
            <person name="Streit W.R."/>
            <person name="Rodriguez L.M."/>
            <person name="Overmann J."/>
            <person name="Jimenez D.J."/>
        </authorList>
    </citation>
    <scope>NUCLEOTIDE SEQUENCE</scope>
    <source>
        <strain evidence="2">MAG 2441</strain>
    </source>
</reference>
<keyword evidence="1" id="KW-0472">Membrane</keyword>
<organism evidence="2 3">
    <name type="scientific">Candidatus Cohnella colombiensis</name>
    <dbReference type="NCBI Taxonomy" id="3121368"/>
    <lineage>
        <taxon>Bacteria</taxon>
        <taxon>Bacillati</taxon>
        <taxon>Bacillota</taxon>
        <taxon>Bacilli</taxon>
        <taxon>Bacillales</taxon>
        <taxon>Paenibacillaceae</taxon>
        <taxon>Cohnella</taxon>
    </lineage>
</organism>
<sequence>MIKKNAIAVMVIMLFMIVTGCNFNSSSTSGSKQLTGVWEVVALHEKQEATSIMAKIQSANFQRAYPIGGKVEFMSGNLVQMGGRSMTYDIPSAGKLRFLTGNGGTDGIVDFELKDGTMFWHFGEASVEFRRV</sequence>
<dbReference type="Proteomes" id="UP001178662">
    <property type="component" value="Chromosome"/>
</dbReference>
<evidence type="ECO:0000313" key="3">
    <source>
        <dbReference type="Proteomes" id="UP001178662"/>
    </source>
</evidence>
<feature type="transmembrane region" description="Helical" evidence="1">
    <location>
        <begin position="6"/>
        <end position="23"/>
    </location>
</feature>
<dbReference type="EMBL" id="CP119317">
    <property type="protein sequence ID" value="WEK53707.1"/>
    <property type="molecule type" value="Genomic_DNA"/>
</dbReference>
<dbReference type="PROSITE" id="PS51257">
    <property type="entry name" value="PROKAR_LIPOPROTEIN"/>
    <property type="match status" value="1"/>
</dbReference>
<keyword evidence="1" id="KW-1133">Transmembrane helix</keyword>
<name>A0AA95JCB1_9BACL</name>
<accession>A0AA95JCB1</accession>
<evidence type="ECO:0000256" key="1">
    <source>
        <dbReference type="SAM" id="Phobius"/>
    </source>
</evidence>